<keyword evidence="1" id="KW-0732">Signal</keyword>
<sequence length="191" mass="21072">MKKFTVTQLLTAILIVLTGFSLYSCSSDGPDIPPVKLEDVNGNYKGRLITIQGNVKTEKIKDFKVKKDTITFAEFPIQEIVRTVIKDPAKADEAVKTIGKVKYNIKYTSSINTASNVVELSLAPKALEIRIPVDGVLKKTEVALVSKQKGFYVGMDESLRFALVAEKITVDGTVLGSYEAINYNFPFCVKN</sequence>
<reference evidence="2 3" key="1">
    <citation type="submission" date="2016-07" db="EMBL/GenBank/DDBJ databases">
        <authorList>
            <person name="Jeong J.-J."/>
            <person name="Kim D.W."/>
            <person name="Sang M.K."/>
            <person name="Choi I.-G."/>
            <person name="Kim K.D."/>
        </authorList>
    </citation>
    <scope>NUCLEOTIDE SEQUENCE [LARGE SCALE GENOMIC DNA]</scope>
    <source>
        <strain evidence="2 3">UTM-3</strain>
    </source>
</reference>
<protein>
    <submittedName>
        <fullName evidence="2">DUF4840 domain-containing protein</fullName>
    </submittedName>
</protein>
<dbReference type="PROSITE" id="PS51257">
    <property type="entry name" value="PROKAR_LIPOPROTEIN"/>
    <property type="match status" value="1"/>
</dbReference>
<evidence type="ECO:0000256" key="1">
    <source>
        <dbReference type="SAM" id="SignalP"/>
    </source>
</evidence>
<proteinExistence type="predicted"/>
<dbReference type="OrthoDB" id="1266755at2"/>
<feature type="signal peptide" evidence="1">
    <location>
        <begin position="1"/>
        <end position="26"/>
    </location>
</feature>
<dbReference type="EMBL" id="MAYH01000045">
    <property type="protein sequence ID" value="OCA69437.1"/>
    <property type="molecule type" value="Genomic_DNA"/>
</dbReference>
<feature type="chain" id="PRO_5008620432" evidence="1">
    <location>
        <begin position="27"/>
        <end position="191"/>
    </location>
</feature>
<dbReference type="AlphaFoldDB" id="A0A1B8ZD39"/>
<keyword evidence="3" id="KW-1185">Reference proteome</keyword>
<dbReference type="RefSeq" id="WP_065395625.1">
    <property type="nucleotide sequence ID" value="NZ_MAYH01000045.1"/>
</dbReference>
<gene>
    <name evidence="2" type="ORF">BBI01_14965</name>
</gene>
<evidence type="ECO:0000313" key="3">
    <source>
        <dbReference type="Proteomes" id="UP000092651"/>
    </source>
</evidence>
<comment type="caution">
    <text evidence="2">The sequence shown here is derived from an EMBL/GenBank/DDBJ whole genome shotgun (WGS) entry which is preliminary data.</text>
</comment>
<dbReference type="Proteomes" id="UP000092651">
    <property type="component" value="Unassembled WGS sequence"/>
</dbReference>
<dbReference type="InterPro" id="IPR032293">
    <property type="entry name" value="DUF4840"/>
</dbReference>
<evidence type="ECO:0000313" key="2">
    <source>
        <dbReference type="EMBL" id="OCA69437.1"/>
    </source>
</evidence>
<organism evidence="2 3">
    <name type="scientific">Chryseobacterium artocarpi</name>
    <dbReference type="NCBI Taxonomy" id="1414727"/>
    <lineage>
        <taxon>Bacteria</taxon>
        <taxon>Pseudomonadati</taxon>
        <taxon>Bacteroidota</taxon>
        <taxon>Flavobacteriia</taxon>
        <taxon>Flavobacteriales</taxon>
        <taxon>Weeksellaceae</taxon>
        <taxon>Chryseobacterium group</taxon>
        <taxon>Chryseobacterium</taxon>
    </lineage>
</organism>
<dbReference type="Pfam" id="PF16128">
    <property type="entry name" value="DUF4840"/>
    <property type="match status" value="1"/>
</dbReference>
<name>A0A1B8ZD39_9FLAO</name>
<accession>A0A1B8ZD39</accession>